<feature type="signal peptide" evidence="2">
    <location>
        <begin position="1"/>
        <end position="18"/>
    </location>
</feature>
<dbReference type="InterPro" id="IPR036514">
    <property type="entry name" value="SGNH_hydro_sf"/>
</dbReference>
<proteinExistence type="predicted"/>
<dbReference type="Pfam" id="PF00657">
    <property type="entry name" value="Lipase_GDSL"/>
    <property type="match status" value="1"/>
</dbReference>
<dbReference type="SUPFAM" id="SSF52266">
    <property type="entry name" value="SGNH hydrolase"/>
    <property type="match status" value="1"/>
</dbReference>
<keyword evidence="1" id="KW-0378">Hydrolase</keyword>
<dbReference type="Proteomes" id="UP000076842">
    <property type="component" value="Unassembled WGS sequence"/>
</dbReference>
<name>A0A165HRY5_9BASI</name>
<sequence length="342" mass="37475">MVSGALVVVAALVSTAFAWPTSTLVTFGDSYTDQSRLQYFQQNGTYPPPHYQEVYPPLQFAADGGTTWVRYAEMYGNLQSYNYAVSGAACSNLLTPRPGAGPPAYPDANYPSVLEYEIPAFAMDWVPGLQVMSAPPLNPDTTVYSLWIGTNDVGDGSLLTGNQTAGTTIVNVTECAIEWMNIMYSYGARQFLMQNMIPLQLVPMYSVLPDIGGTFWATPHNRTEYNIRLQELVLAGNALWDLQVPAALTKLPGAAAAIFNSYALFTDMYNNPGDFLNGTQPFNVTGYVSHGSGATLMNATNPDSYLWWNELHPSEQAQRNVAKEIVATLSRTSKYATYLGDW</sequence>
<dbReference type="Gene3D" id="3.40.50.1110">
    <property type="entry name" value="SGNH hydrolase"/>
    <property type="match status" value="1"/>
</dbReference>
<accession>A0A165HRY5</accession>
<keyword evidence="2" id="KW-0732">Signal</keyword>
<evidence type="ECO:0000256" key="2">
    <source>
        <dbReference type="SAM" id="SignalP"/>
    </source>
</evidence>
<evidence type="ECO:0000313" key="3">
    <source>
        <dbReference type="EMBL" id="KZT59660.1"/>
    </source>
</evidence>
<protein>
    <submittedName>
        <fullName evidence="3">Carbohydrate esterase family 16 protein</fullName>
    </submittedName>
</protein>
<dbReference type="GO" id="GO:0016788">
    <property type="term" value="F:hydrolase activity, acting on ester bonds"/>
    <property type="evidence" value="ECO:0007669"/>
    <property type="project" value="InterPro"/>
</dbReference>
<dbReference type="AlphaFoldDB" id="A0A165HRY5"/>
<dbReference type="InterPro" id="IPR001087">
    <property type="entry name" value="GDSL"/>
</dbReference>
<dbReference type="STRING" id="1353952.A0A165HRY5"/>
<keyword evidence="4" id="KW-1185">Reference proteome</keyword>
<dbReference type="InParanoid" id="A0A165HRY5"/>
<feature type="chain" id="PRO_5007858825" evidence="2">
    <location>
        <begin position="19"/>
        <end position="342"/>
    </location>
</feature>
<reference evidence="3 4" key="1">
    <citation type="journal article" date="2016" name="Mol. Biol. Evol.">
        <title>Comparative Genomics of Early-Diverging Mushroom-Forming Fungi Provides Insights into the Origins of Lignocellulose Decay Capabilities.</title>
        <authorList>
            <person name="Nagy L.G."/>
            <person name="Riley R."/>
            <person name="Tritt A."/>
            <person name="Adam C."/>
            <person name="Daum C."/>
            <person name="Floudas D."/>
            <person name="Sun H."/>
            <person name="Yadav J.S."/>
            <person name="Pangilinan J."/>
            <person name="Larsson K.H."/>
            <person name="Matsuura K."/>
            <person name="Barry K."/>
            <person name="Labutti K."/>
            <person name="Kuo R."/>
            <person name="Ohm R.A."/>
            <person name="Bhattacharya S.S."/>
            <person name="Shirouzu T."/>
            <person name="Yoshinaga Y."/>
            <person name="Martin F.M."/>
            <person name="Grigoriev I.V."/>
            <person name="Hibbett D.S."/>
        </authorList>
    </citation>
    <scope>NUCLEOTIDE SEQUENCE [LARGE SCALE GENOMIC DNA]</scope>
    <source>
        <strain evidence="3 4">HHB12733</strain>
    </source>
</reference>
<dbReference type="OrthoDB" id="1600564at2759"/>
<evidence type="ECO:0000313" key="4">
    <source>
        <dbReference type="Proteomes" id="UP000076842"/>
    </source>
</evidence>
<dbReference type="InterPro" id="IPR051058">
    <property type="entry name" value="GDSL_Est/Lipase"/>
</dbReference>
<dbReference type="PANTHER" id="PTHR45648:SF22">
    <property type="entry name" value="GDSL LIPASE_ACYLHYDROLASE FAMILY PROTEIN (AFU_ORTHOLOGUE AFUA_4G14700)"/>
    <property type="match status" value="1"/>
</dbReference>
<dbReference type="PANTHER" id="PTHR45648">
    <property type="entry name" value="GDSL LIPASE/ACYLHYDROLASE FAMILY PROTEIN (AFU_ORTHOLOGUE AFUA_4G14700)"/>
    <property type="match status" value="1"/>
</dbReference>
<dbReference type="EMBL" id="KV423938">
    <property type="protein sequence ID" value="KZT59660.1"/>
    <property type="molecule type" value="Genomic_DNA"/>
</dbReference>
<evidence type="ECO:0000256" key="1">
    <source>
        <dbReference type="ARBA" id="ARBA00022801"/>
    </source>
</evidence>
<gene>
    <name evidence="3" type="ORF">CALCODRAFT_515941</name>
</gene>
<organism evidence="3 4">
    <name type="scientific">Calocera cornea HHB12733</name>
    <dbReference type="NCBI Taxonomy" id="1353952"/>
    <lineage>
        <taxon>Eukaryota</taxon>
        <taxon>Fungi</taxon>
        <taxon>Dikarya</taxon>
        <taxon>Basidiomycota</taxon>
        <taxon>Agaricomycotina</taxon>
        <taxon>Dacrymycetes</taxon>
        <taxon>Dacrymycetales</taxon>
        <taxon>Dacrymycetaceae</taxon>
        <taxon>Calocera</taxon>
    </lineage>
</organism>